<feature type="region of interest" description="Disordered" evidence="1">
    <location>
        <begin position="1"/>
        <end position="45"/>
    </location>
</feature>
<evidence type="ECO:0000313" key="2">
    <source>
        <dbReference type="EMBL" id="PAV64702.1"/>
    </source>
</evidence>
<dbReference type="AlphaFoldDB" id="A0A2A2JT04"/>
<feature type="non-terminal residue" evidence="2">
    <location>
        <position position="1"/>
    </location>
</feature>
<protein>
    <submittedName>
        <fullName evidence="2">Uncharacterized protein</fullName>
    </submittedName>
</protein>
<feature type="compositionally biased region" description="Low complexity" evidence="1">
    <location>
        <begin position="16"/>
        <end position="29"/>
    </location>
</feature>
<evidence type="ECO:0000313" key="3">
    <source>
        <dbReference type="Proteomes" id="UP000218231"/>
    </source>
</evidence>
<accession>A0A2A2JT04</accession>
<reference evidence="2 3" key="1">
    <citation type="journal article" date="2017" name="Curr. Biol.">
        <title>Genome architecture and evolution of a unichromosomal asexual nematode.</title>
        <authorList>
            <person name="Fradin H."/>
            <person name="Zegar C."/>
            <person name="Gutwein M."/>
            <person name="Lucas J."/>
            <person name="Kovtun M."/>
            <person name="Corcoran D."/>
            <person name="Baugh L.R."/>
            <person name="Kiontke K."/>
            <person name="Gunsalus K."/>
            <person name="Fitch D.H."/>
            <person name="Piano F."/>
        </authorList>
    </citation>
    <scope>NUCLEOTIDE SEQUENCE [LARGE SCALE GENOMIC DNA]</scope>
    <source>
        <strain evidence="2">PF1309</strain>
    </source>
</reference>
<evidence type="ECO:0000256" key="1">
    <source>
        <dbReference type="SAM" id="MobiDB-lite"/>
    </source>
</evidence>
<name>A0A2A2JT04_9BILA</name>
<dbReference type="EMBL" id="LIAE01010247">
    <property type="protein sequence ID" value="PAV64702.1"/>
    <property type="molecule type" value="Genomic_DNA"/>
</dbReference>
<keyword evidence="3" id="KW-1185">Reference proteome</keyword>
<organism evidence="2 3">
    <name type="scientific">Diploscapter pachys</name>
    <dbReference type="NCBI Taxonomy" id="2018661"/>
    <lineage>
        <taxon>Eukaryota</taxon>
        <taxon>Metazoa</taxon>
        <taxon>Ecdysozoa</taxon>
        <taxon>Nematoda</taxon>
        <taxon>Chromadorea</taxon>
        <taxon>Rhabditida</taxon>
        <taxon>Rhabditina</taxon>
        <taxon>Rhabditomorpha</taxon>
        <taxon>Rhabditoidea</taxon>
        <taxon>Rhabditidae</taxon>
        <taxon>Diploscapter</taxon>
    </lineage>
</organism>
<gene>
    <name evidence="2" type="ORF">WR25_17883</name>
</gene>
<comment type="caution">
    <text evidence="2">The sequence shown here is derived from an EMBL/GenBank/DDBJ whole genome shotgun (WGS) entry which is preliminary data.</text>
</comment>
<feature type="compositionally biased region" description="Pro residues" evidence="1">
    <location>
        <begin position="30"/>
        <end position="42"/>
    </location>
</feature>
<sequence length="54" mass="5464">LSAIKSATKHGTEYDSSSASVPSSSSSAGKPPPPNSSAPFPPASFNFITARDLI</sequence>
<dbReference type="Proteomes" id="UP000218231">
    <property type="component" value="Unassembled WGS sequence"/>
</dbReference>
<proteinExistence type="predicted"/>